<dbReference type="Gene3D" id="3.40.50.1110">
    <property type="entry name" value="SGNH hydrolase"/>
    <property type="match status" value="1"/>
</dbReference>
<feature type="region of interest" description="Disordered" evidence="2">
    <location>
        <begin position="257"/>
        <end position="278"/>
    </location>
</feature>
<dbReference type="InterPro" id="IPR005181">
    <property type="entry name" value="SASA"/>
</dbReference>
<dbReference type="InterPro" id="IPR036514">
    <property type="entry name" value="SGNH_hydro_sf"/>
</dbReference>
<evidence type="ECO:0000256" key="1">
    <source>
        <dbReference type="ARBA" id="ARBA00022801"/>
    </source>
</evidence>
<evidence type="ECO:0000313" key="4">
    <source>
        <dbReference type="EMBL" id="SVB06352.1"/>
    </source>
</evidence>
<dbReference type="InterPro" id="IPR039329">
    <property type="entry name" value="SIAE"/>
</dbReference>
<proteinExistence type="predicted"/>
<evidence type="ECO:0000259" key="3">
    <source>
        <dbReference type="Pfam" id="PF03629"/>
    </source>
</evidence>
<dbReference type="InterPro" id="IPR013783">
    <property type="entry name" value="Ig-like_fold"/>
</dbReference>
<keyword evidence="1" id="KW-0378">Hydrolase</keyword>
<protein>
    <recommendedName>
        <fullName evidence="3">Sialate O-acetylesterase domain-containing protein</fullName>
    </recommendedName>
</protein>
<accession>A0A382AZ95</accession>
<gene>
    <name evidence="4" type="ORF">METZ01_LOCUS159206</name>
</gene>
<sequence>MPKHCFRIAALSLLVGLNLQAEVRLPSIFGNHMVLQRDHANPVWGWAAPGEKVVVSIAGQSHTATTDKDGSWRVKLQPLKVDANGQTLSIKGSDEIALTDVLVGEVWVCSGQSNMAMSVDRAYDPDLEILTAKFPNIRLISVPQVGTQEPQNDFNGVWAAATPETVGSFSAVGFFFGRTLHQALNVPIGLIDNAWGGSAAEAWIRRDRLDKLPAAEPYMRQWKDTEANYNHEKVLAAFNQRLEKWKAAVAVARKAGNSLPRRPRNPRNPMTGQHRPGNLYSGVLKPTIGYGICGAIWYQGENNSGRAKAYRDVFPLMIQNWRDEWGQGDFPFYWVQLADFRDEKGEPTNDNWAELREAQTMTMDRLKNTGEAVIIDIGEGRDIHPRDKQTVARRLARWALAKDYGFKIPHQSPRFKSMEIKGTKAILTFDHVGTGLYSFDVRQPKGFAVCGKGKEFVWANARISGKDKVEVWAEDVIPTQVRYAWAANPVCTLMSREGLPATPFRTDDFLMVTEGK</sequence>
<dbReference type="PANTHER" id="PTHR22901">
    <property type="entry name" value="SIALATE O-ACETYLESTERASE"/>
    <property type="match status" value="1"/>
</dbReference>
<feature type="domain" description="Sialate O-acetylesterase" evidence="3">
    <location>
        <begin position="292"/>
        <end position="366"/>
    </location>
</feature>
<dbReference type="Gene3D" id="2.60.40.10">
    <property type="entry name" value="Immunoglobulins"/>
    <property type="match status" value="1"/>
</dbReference>
<dbReference type="PANTHER" id="PTHR22901:SF0">
    <property type="entry name" value="SIALATE O-ACETYLESTERASE"/>
    <property type="match status" value="1"/>
</dbReference>
<dbReference type="EMBL" id="UINC01027315">
    <property type="protein sequence ID" value="SVB06352.1"/>
    <property type="molecule type" value="Genomic_DNA"/>
</dbReference>
<dbReference type="GO" id="GO:0001681">
    <property type="term" value="F:sialate O-acetylesterase activity"/>
    <property type="evidence" value="ECO:0007669"/>
    <property type="project" value="InterPro"/>
</dbReference>
<dbReference type="SUPFAM" id="SSF52266">
    <property type="entry name" value="SGNH hydrolase"/>
    <property type="match status" value="1"/>
</dbReference>
<dbReference type="Pfam" id="PF03629">
    <property type="entry name" value="SASA"/>
    <property type="match status" value="1"/>
</dbReference>
<dbReference type="AlphaFoldDB" id="A0A382AZ95"/>
<organism evidence="4">
    <name type="scientific">marine metagenome</name>
    <dbReference type="NCBI Taxonomy" id="408172"/>
    <lineage>
        <taxon>unclassified sequences</taxon>
        <taxon>metagenomes</taxon>
        <taxon>ecological metagenomes</taxon>
    </lineage>
</organism>
<reference evidence="4" key="1">
    <citation type="submission" date="2018-05" db="EMBL/GenBank/DDBJ databases">
        <authorList>
            <person name="Lanie J.A."/>
            <person name="Ng W.-L."/>
            <person name="Kazmierczak K.M."/>
            <person name="Andrzejewski T.M."/>
            <person name="Davidsen T.M."/>
            <person name="Wayne K.J."/>
            <person name="Tettelin H."/>
            <person name="Glass J.I."/>
            <person name="Rusch D."/>
            <person name="Podicherti R."/>
            <person name="Tsui H.-C.T."/>
            <person name="Winkler M.E."/>
        </authorList>
    </citation>
    <scope>NUCLEOTIDE SEQUENCE</scope>
</reference>
<name>A0A382AZ95_9ZZZZ</name>
<dbReference type="GO" id="GO:0005975">
    <property type="term" value="P:carbohydrate metabolic process"/>
    <property type="evidence" value="ECO:0007669"/>
    <property type="project" value="TreeGrafter"/>
</dbReference>
<evidence type="ECO:0000256" key="2">
    <source>
        <dbReference type="SAM" id="MobiDB-lite"/>
    </source>
</evidence>